<dbReference type="OrthoDB" id="9816067at2"/>
<evidence type="ECO:0000256" key="6">
    <source>
        <dbReference type="ARBA" id="ARBA00023139"/>
    </source>
</evidence>
<evidence type="ECO:0000313" key="11">
    <source>
        <dbReference type="EMBL" id="ASN07388.1"/>
    </source>
</evidence>
<gene>
    <name evidence="11" type="ORF">CFK40_12465</name>
</gene>
<keyword evidence="6" id="KW-0564">Palmitate</keyword>
<dbReference type="InterPro" id="IPR057336">
    <property type="entry name" value="GerAC_N"/>
</dbReference>
<keyword evidence="5" id="KW-0472">Membrane</keyword>
<dbReference type="GO" id="GO:0009847">
    <property type="term" value="P:spore germination"/>
    <property type="evidence" value="ECO:0007669"/>
    <property type="project" value="InterPro"/>
</dbReference>
<evidence type="ECO:0000259" key="10">
    <source>
        <dbReference type="Pfam" id="PF25198"/>
    </source>
</evidence>
<name>A0A221MIA7_9BACI</name>
<dbReference type="Gene3D" id="6.20.190.10">
    <property type="entry name" value="Nutrient germinant receptor protein C, domain 1"/>
    <property type="match status" value="1"/>
</dbReference>
<evidence type="ECO:0000256" key="5">
    <source>
        <dbReference type="ARBA" id="ARBA00023136"/>
    </source>
</evidence>
<evidence type="ECO:0000259" key="9">
    <source>
        <dbReference type="Pfam" id="PF05504"/>
    </source>
</evidence>
<dbReference type="NCBIfam" id="TIGR02887">
    <property type="entry name" value="spore_ger_x_C"/>
    <property type="match status" value="1"/>
</dbReference>
<dbReference type="AlphaFoldDB" id="A0A221MIA7"/>
<evidence type="ECO:0000256" key="4">
    <source>
        <dbReference type="ARBA" id="ARBA00022729"/>
    </source>
</evidence>
<dbReference type="Pfam" id="PF05504">
    <property type="entry name" value="Spore_GerAC"/>
    <property type="match status" value="1"/>
</dbReference>
<dbReference type="InterPro" id="IPR038501">
    <property type="entry name" value="Spore_GerAC_C_sf"/>
</dbReference>
<dbReference type="PANTHER" id="PTHR35789">
    <property type="entry name" value="SPORE GERMINATION PROTEIN B3"/>
    <property type="match status" value="1"/>
</dbReference>
<dbReference type="InterPro" id="IPR046953">
    <property type="entry name" value="Spore_GerAC-like_C"/>
</dbReference>
<keyword evidence="4" id="KW-0732">Signal</keyword>
<sequence length="386" mass="43272">MTLIFLICSFMLFLSGCWDRVEINDLALVVATGLDKTDDDKIELSVQIVNPKAHKGGQGAGGGQGGTKPTIVKKVTGQTIFDARSKLQEKVPRRLFWGHNQVIIIGEKMAEEGIQKHIDFFARHPSPRLRAYTFVTEGKAIDTLKIIPDLESSSAEVAGELANFKVGLSVTVKDLLQMLSGEARAAALPWIEVEQDPSNKGGLRVNGTAIFKKDKMVGRIDDKVTRGVLWLRDEIALAAVTVEPKGAEDQISFNLLRSSTELIPKIENGNWKMIVKIVTEDDVVENETKLNLGNPKIVKRLERQLEQDIDKRIRLTLEQVQKEMEADIFGFAETFHRQYPDQWSKVKDQWDDKFPEIEVEIKSKAYIRRPGQSTTPQGVPEKEVKG</sequence>
<dbReference type="Proteomes" id="UP000204391">
    <property type="component" value="Chromosome"/>
</dbReference>
<comment type="similarity">
    <text evidence="2">Belongs to the GerABKC lipoprotein family.</text>
</comment>
<dbReference type="PANTHER" id="PTHR35789:SF1">
    <property type="entry name" value="SPORE GERMINATION PROTEIN B3"/>
    <property type="match status" value="1"/>
</dbReference>
<keyword evidence="12" id="KW-1185">Reference proteome</keyword>
<dbReference type="InterPro" id="IPR008844">
    <property type="entry name" value="Spore_GerAC-like"/>
</dbReference>
<dbReference type="Pfam" id="PF25198">
    <property type="entry name" value="Spore_GerAC_N"/>
    <property type="match status" value="1"/>
</dbReference>
<dbReference type="GO" id="GO:0016020">
    <property type="term" value="C:membrane"/>
    <property type="evidence" value="ECO:0007669"/>
    <property type="project" value="UniProtKB-SubCell"/>
</dbReference>
<protein>
    <submittedName>
        <fullName evidence="11">Spore gernimation protein GerC</fullName>
    </submittedName>
</protein>
<evidence type="ECO:0000256" key="7">
    <source>
        <dbReference type="ARBA" id="ARBA00023288"/>
    </source>
</evidence>
<organism evidence="11 12">
    <name type="scientific">Virgibacillus necropolis</name>
    <dbReference type="NCBI Taxonomy" id="163877"/>
    <lineage>
        <taxon>Bacteria</taxon>
        <taxon>Bacillati</taxon>
        <taxon>Bacillota</taxon>
        <taxon>Bacilli</taxon>
        <taxon>Bacillales</taxon>
        <taxon>Bacillaceae</taxon>
        <taxon>Virgibacillus</taxon>
    </lineage>
</organism>
<evidence type="ECO:0000256" key="2">
    <source>
        <dbReference type="ARBA" id="ARBA00007886"/>
    </source>
</evidence>
<dbReference type="Gene3D" id="3.30.300.210">
    <property type="entry name" value="Nutrient germinant receptor protein C, domain 3"/>
    <property type="match status" value="1"/>
</dbReference>
<comment type="subcellular location">
    <subcellularLocation>
        <location evidence="1">Membrane</location>
        <topology evidence="1">Lipid-anchor</topology>
    </subcellularLocation>
</comment>
<proteinExistence type="inferred from homology"/>
<accession>A0A221MIA7</accession>
<dbReference type="KEGG" id="vne:CFK40_12465"/>
<feature type="domain" description="Spore germination GerAC-like C-terminal" evidence="9">
    <location>
        <begin position="206"/>
        <end position="371"/>
    </location>
</feature>
<reference evidence="11 12" key="1">
    <citation type="journal article" date="2003" name="Int. J. Syst. Evol. Microbiol.">
        <title>Virgibacillus carmonensis sp. nov., Virgibacillus necropolis sp. nov. and Virgibacillus picturae sp. nov., three novel species isolated from deteriorated mural paintings, transfer of the species of the genus salibacillus to Virgibacillus, as Virgibacillus marismortui comb. nov. and Virgibacillus salexigens comb. nov., and emended description of the genus Virgibacillus.</title>
        <authorList>
            <person name="Heyrman J."/>
            <person name="Logan N.A."/>
            <person name="Busse H.J."/>
            <person name="Balcaen A."/>
            <person name="Lebbe L."/>
            <person name="Rodriguez-Diaz M."/>
            <person name="Swings J."/>
            <person name="De Vos P."/>
        </authorList>
    </citation>
    <scope>NUCLEOTIDE SEQUENCE [LARGE SCALE GENOMIC DNA]</scope>
    <source>
        <strain evidence="11 12">LMG 19488</strain>
    </source>
</reference>
<evidence type="ECO:0000313" key="12">
    <source>
        <dbReference type="Proteomes" id="UP000204391"/>
    </source>
</evidence>
<feature type="domain" description="Spore germination protein N-terminal" evidence="10">
    <location>
        <begin position="19"/>
        <end position="192"/>
    </location>
</feature>
<keyword evidence="7" id="KW-0449">Lipoprotein</keyword>
<evidence type="ECO:0000256" key="8">
    <source>
        <dbReference type="SAM" id="MobiDB-lite"/>
    </source>
</evidence>
<evidence type="ECO:0000256" key="3">
    <source>
        <dbReference type="ARBA" id="ARBA00022544"/>
    </source>
</evidence>
<evidence type="ECO:0000256" key="1">
    <source>
        <dbReference type="ARBA" id="ARBA00004635"/>
    </source>
</evidence>
<feature type="region of interest" description="Disordered" evidence="8">
    <location>
        <begin position="367"/>
        <end position="386"/>
    </location>
</feature>
<keyword evidence="3" id="KW-0309">Germination</keyword>
<dbReference type="EMBL" id="CP022437">
    <property type="protein sequence ID" value="ASN07388.1"/>
    <property type="molecule type" value="Genomic_DNA"/>
</dbReference>